<dbReference type="PANTHER" id="PTHR35395:SF1">
    <property type="entry name" value="DUF6536 DOMAIN-CONTAINING PROTEIN"/>
    <property type="match status" value="1"/>
</dbReference>
<keyword evidence="1" id="KW-0472">Membrane</keyword>
<feature type="transmembrane region" description="Helical" evidence="1">
    <location>
        <begin position="575"/>
        <end position="594"/>
    </location>
</feature>
<sequence>MVGLNDIYASPKAWIQQLRINRLLKQQWKDSSQTELRSLARSTSPFTQDTSYRRHSMRTEKADSIQASANHNTYSSTTRYTTGWRFGAINGAISVTVVLFINLIVTIVFSVNHKDGVLFDGNCDHARKLNSGLHLLINVLSTILLSSSNYCMQCISAPTRKEVDDAHSKGKWLDIGVQSVHNLRNICKNDWRRAMVWFLLGFSSLPLHLFYNSAVFLSISSNDYYAVSVRESFISSPDCVDCAADFLGPYASKLDYYGYELPTAISMMYEKARYNNLDRLSNIDCIREYAESIQTKRRNVLLVTADEKMPTPNTTDQGTPINIFSINLYQAEQANYPKTAINLYDWICSGYSDTIASTPQQPCSTFISGVKSTSGNWKVRGVGYNGSSSSPAFPVDYCLSEKSEPHCKVQFTLPIAILVTILNFFKAILILYTALRRNGNPLMTMGDAVASFLERTDETTKRMCLLSVRDVKTHDEYFPAGPKAWIGEQRRFKDVTSRTRRTVTFAFLSVTLLFVAVMFGYGVNQLPEGTSRSLAGLASLGYGAIDARTIMTYEADLTTLQYIVIANLPQSVLSFLYFSYNGLFTAMLLGYEWASYAHQRRGLRVSHTAEGAQRSTYFLQLPYRFALPLMVLSGVLHWLVSQSIFLVAVDVYDYQGTHEIGGDFKSTGYSPIAILTTLILGIIMTAAGIGIGFTPFKEGMNFAGSCSAAMSAACHVRDDAEGFKAARGKVQWGVVDVNAEGVGHCAFSTKEVEMPKVGHVYAG</sequence>
<accession>A0A9P6G6N8</accession>
<name>A0A9P6G6N8_9PLEO</name>
<dbReference type="InterPro" id="IPR046623">
    <property type="entry name" value="DUF6536"/>
</dbReference>
<feature type="transmembrane region" description="Helical" evidence="1">
    <location>
        <begin position="669"/>
        <end position="693"/>
    </location>
</feature>
<keyword evidence="1" id="KW-0812">Transmembrane</keyword>
<keyword evidence="4" id="KW-1185">Reference proteome</keyword>
<organism evidence="3 4">
    <name type="scientific">Paraphaeosphaeria minitans</name>
    <dbReference type="NCBI Taxonomy" id="565426"/>
    <lineage>
        <taxon>Eukaryota</taxon>
        <taxon>Fungi</taxon>
        <taxon>Dikarya</taxon>
        <taxon>Ascomycota</taxon>
        <taxon>Pezizomycotina</taxon>
        <taxon>Dothideomycetes</taxon>
        <taxon>Pleosporomycetidae</taxon>
        <taxon>Pleosporales</taxon>
        <taxon>Massarineae</taxon>
        <taxon>Didymosphaeriaceae</taxon>
        <taxon>Paraphaeosphaeria</taxon>
    </lineage>
</organism>
<reference evidence="3" key="1">
    <citation type="journal article" date="2020" name="Mol. Plant Microbe Interact.">
        <title>Genome Sequence of the Biocontrol Agent Coniothyrium minitans strain Conio (IMI 134523).</title>
        <authorList>
            <person name="Patel D."/>
            <person name="Shittu T.A."/>
            <person name="Baroncelli R."/>
            <person name="Muthumeenakshi S."/>
            <person name="Osborne T.H."/>
            <person name="Janganan T.K."/>
            <person name="Sreenivasaprasad S."/>
        </authorList>
    </citation>
    <scope>NUCLEOTIDE SEQUENCE</scope>
    <source>
        <strain evidence="3">Conio</strain>
    </source>
</reference>
<feature type="transmembrane region" description="Helical" evidence="1">
    <location>
        <begin position="88"/>
        <end position="111"/>
    </location>
</feature>
<feature type="transmembrane region" description="Helical" evidence="1">
    <location>
        <begin position="194"/>
        <end position="211"/>
    </location>
</feature>
<feature type="transmembrane region" description="Helical" evidence="1">
    <location>
        <begin position="503"/>
        <end position="523"/>
    </location>
</feature>
<evidence type="ECO:0000313" key="4">
    <source>
        <dbReference type="Proteomes" id="UP000756921"/>
    </source>
</evidence>
<dbReference type="OrthoDB" id="5429634at2759"/>
<feature type="transmembrane region" description="Helical" evidence="1">
    <location>
        <begin position="411"/>
        <end position="435"/>
    </location>
</feature>
<evidence type="ECO:0000313" key="3">
    <source>
        <dbReference type="EMBL" id="KAF9728855.1"/>
    </source>
</evidence>
<feature type="domain" description="DUF6536" evidence="2">
    <location>
        <begin position="84"/>
        <end position="234"/>
    </location>
</feature>
<feature type="transmembrane region" description="Helical" evidence="1">
    <location>
        <begin position="625"/>
        <end position="649"/>
    </location>
</feature>
<comment type="caution">
    <text evidence="3">The sequence shown here is derived from an EMBL/GenBank/DDBJ whole genome shotgun (WGS) entry which is preliminary data.</text>
</comment>
<dbReference type="AlphaFoldDB" id="A0A9P6G6N8"/>
<dbReference type="EMBL" id="WJXW01000018">
    <property type="protein sequence ID" value="KAF9728855.1"/>
    <property type="molecule type" value="Genomic_DNA"/>
</dbReference>
<protein>
    <recommendedName>
        <fullName evidence="2">DUF6536 domain-containing protein</fullName>
    </recommendedName>
</protein>
<evidence type="ECO:0000259" key="2">
    <source>
        <dbReference type="Pfam" id="PF20163"/>
    </source>
</evidence>
<evidence type="ECO:0000256" key="1">
    <source>
        <dbReference type="SAM" id="Phobius"/>
    </source>
</evidence>
<proteinExistence type="predicted"/>
<dbReference type="Pfam" id="PF20163">
    <property type="entry name" value="DUF6536"/>
    <property type="match status" value="1"/>
</dbReference>
<dbReference type="PANTHER" id="PTHR35395">
    <property type="entry name" value="DUF6536 DOMAIN-CONTAINING PROTEIN"/>
    <property type="match status" value="1"/>
</dbReference>
<gene>
    <name evidence="3" type="ORF">PMIN01_13235</name>
</gene>
<feature type="transmembrane region" description="Helical" evidence="1">
    <location>
        <begin position="131"/>
        <end position="152"/>
    </location>
</feature>
<dbReference type="Proteomes" id="UP000756921">
    <property type="component" value="Unassembled WGS sequence"/>
</dbReference>
<keyword evidence="1" id="KW-1133">Transmembrane helix</keyword>